<dbReference type="EMBL" id="WUUQ01000004">
    <property type="protein sequence ID" value="MXQ74178.1"/>
    <property type="molecule type" value="Genomic_DNA"/>
</dbReference>
<dbReference type="SUPFAM" id="SSF53062">
    <property type="entry name" value="PTS system fructose IIA component-like"/>
    <property type="match status" value="1"/>
</dbReference>
<dbReference type="GO" id="GO:0016020">
    <property type="term" value="C:membrane"/>
    <property type="evidence" value="ECO:0007669"/>
    <property type="project" value="InterPro"/>
</dbReference>
<reference evidence="3 4" key="2">
    <citation type="submission" date="2020-01" db="EMBL/GenBank/DDBJ databases">
        <title>Clostridiaceae sp. nov. isolated from the gut of human by culturomics.</title>
        <authorList>
            <person name="Chang Y."/>
        </authorList>
    </citation>
    <scope>NUCLEOTIDE SEQUENCE [LARGE SCALE GENOMIC DNA]</scope>
    <source>
        <strain evidence="3 4">DONG20-135</strain>
    </source>
</reference>
<evidence type="ECO:0000256" key="1">
    <source>
        <dbReference type="ARBA" id="ARBA00022679"/>
    </source>
</evidence>
<dbReference type="Proteomes" id="UP000434036">
    <property type="component" value="Unassembled WGS sequence"/>
</dbReference>
<reference evidence="3 4" key="1">
    <citation type="submission" date="2019-12" db="EMBL/GenBank/DDBJ databases">
        <authorList>
            <person name="Yang R."/>
        </authorList>
    </citation>
    <scope>NUCLEOTIDE SEQUENCE [LARGE SCALE GENOMIC DNA]</scope>
    <source>
        <strain evidence="3 4">DONG20-135</strain>
    </source>
</reference>
<dbReference type="GO" id="GO:0009401">
    <property type="term" value="P:phosphoenolpyruvate-dependent sugar phosphotransferase system"/>
    <property type="evidence" value="ECO:0007669"/>
    <property type="project" value="InterPro"/>
</dbReference>
<dbReference type="PROSITE" id="PS51096">
    <property type="entry name" value="PTS_EIIA_TYPE_4"/>
    <property type="match status" value="1"/>
</dbReference>
<proteinExistence type="predicted"/>
<keyword evidence="4" id="KW-1185">Reference proteome</keyword>
<name>A0A6N8U7L6_9FIRM</name>
<accession>A0A6N8U7L6</accession>
<protein>
    <recommendedName>
        <fullName evidence="2">PTS EIIA type-4 domain-containing protein</fullName>
    </recommendedName>
</protein>
<dbReference type="RefSeq" id="WP_160625571.1">
    <property type="nucleotide sequence ID" value="NZ_WUUQ01000004.1"/>
</dbReference>
<keyword evidence="1" id="KW-0808">Transferase</keyword>
<dbReference type="PANTHER" id="PTHR33799:SF1">
    <property type="entry name" value="PTS SYSTEM MANNOSE-SPECIFIC EIIAB COMPONENT-RELATED"/>
    <property type="match status" value="1"/>
</dbReference>
<sequence>MNYLIVTGHECYADGVKGTLEAIAGEQKQIYYINYDTCTSAAALTALYQEVVNRDTDGGYLFVCDIAGATPYQAAAMMAMKNPRIHVVGGMNLSAILEVIFHLELSLEELAEMMIHTTQQTAIQFLPKKRQ</sequence>
<dbReference type="InterPro" id="IPR051471">
    <property type="entry name" value="Bacterial_PTS_sugar_comp"/>
</dbReference>
<evidence type="ECO:0000259" key="2">
    <source>
        <dbReference type="PROSITE" id="PS51096"/>
    </source>
</evidence>
<dbReference type="PANTHER" id="PTHR33799">
    <property type="entry name" value="PTS PERMEASE-RELATED-RELATED"/>
    <property type="match status" value="1"/>
</dbReference>
<evidence type="ECO:0000313" key="4">
    <source>
        <dbReference type="Proteomes" id="UP000434036"/>
    </source>
</evidence>
<feature type="domain" description="PTS EIIA type-4" evidence="2">
    <location>
        <begin position="1"/>
        <end position="123"/>
    </location>
</feature>
<evidence type="ECO:0000313" key="3">
    <source>
        <dbReference type="EMBL" id="MXQ74178.1"/>
    </source>
</evidence>
<dbReference type="AlphaFoldDB" id="A0A6N8U7L6"/>
<dbReference type="Gene3D" id="3.40.50.510">
    <property type="entry name" value="Phosphotransferase system, mannose-type IIA component"/>
    <property type="match status" value="1"/>
</dbReference>
<dbReference type="InterPro" id="IPR004701">
    <property type="entry name" value="PTS_EIIA_man-typ"/>
</dbReference>
<dbReference type="InterPro" id="IPR036662">
    <property type="entry name" value="PTS_EIIA_man-typ_sf"/>
</dbReference>
<gene>
    <name evidence="3" type="ORF">GSF08_09545</name>
</gene>
<dbReference type="GO" id="GO:0016740">
    <property type="term" value="F:transferase activity"/>
    <property type="evidence" value="ECO:0007669"/>
    <property type="project" value="UniProtKB-KW"/>
</dbReference>
<dbReference type="Pfam" id="PF03610">
    <property type="entry name" value="EIIA-man"/>
    <property type="match status" value="1"/>
</dbReference>
<organism evidence="3 4">
    <name type="scientific">Copranaerobaculum intestinale</name>
    <dbReference type="NCBI Taxonomy" id="2692629"/>
    <lineage>
        <taxon>Bacteria</taxon>
        <taxon>Bacillati</taxon>
        <taxon>Bacillota</taxon>
        <taxon>Erysipelotrichia</taxon>
        <taxon>Erysipelotrichales</taxon>
        <taxon>Erysipelotrichaceae</taxon>
        <taxon>Copranaerobaculum</taxon>
    </lineage>
</organism>
<comment type="caution">
    <text evidence="3">The sequence shown here is derived from an EMBL/GenBank/DDBJ whole genome shotgun (WGS) entry which is preliminary data.</text>
</comment>